<dbReference type="Proteomes" id="UP001485459">
    <property type="component" value="Chromosome"/>
</dbReference>
<dbReference type="Pfam" id="PF14568">
    <property type="entry name" value="SUKH_6"/>
    <property type="match status" value="1"/>
</dbReference>
<proteinExistence type="predicted"/>
<feature type="domain" description="Knr4/Smi1-like" evidence="1">
    <location>
        <begin position="24"/>
        <end position="148"/>
    </location>
</feature>
<reference evidence="3" key="1">
    <citation type="submission" date="2024-03" db="EMBL/GenBank/DDBJ databases">
        <title>Chitinophaga horti sp. nov., isolated from garden soil.</title>
        <authorList>
            <person name="Lee D.S."/>
            <person name="Han D.M."/>
            <person name="Baek J.H."/>
            <person name="Choi D.G."/>
            <person name="Jeon J.H."/>
            <person name="Jeon C.O."/>
        </authorList>
    </citation>
    <scope>NUCLEOTIDE SEQUENCE [LARGE SCALE GENOMIC DNA]</scope>
    <source>
        <strain evidence="3">GPA1</strain>
    </source>
</reference>
<sequence>MFTTADIVNELEKFSPNVLIVGDRIQDDRISSFEDAHHLQLPSEYKELITGFNGLELPGNTIFGIGDNGFPETLESVYDREHSQVESPQPGYLVPFSTDGSGNFYCFDTRFVADDSTDCPIVFWESNLSSPENDPELVNESFYEWMMEIFISWTLDLIHHDGSPNDQ</sequence>
<accession>A0ABZ2YN94</accession>
<dbReference type="RefSeq" id="WP_341835794.1">
    <property type="nucleotide sequence ID" value="NZ_CP149822.1"/>
</dbReference>
<dbReference type="Gene3D" id="3.40.1580.10">
    <property type="entry name" value="SMI1/KNR4-like"/>
    <property type="match status" value="1"/>
</dbReference>
<evidence type="ECO:0000259" key="1">
    <source>
        <dbReference type="SMART" id="SM00860"/>
    </source>
</evidence>
<organism evidence="2 3">
    <name type="scientific">Chitinophaga pollutisoli</name>
    <dbReference type="NCBI Taxonomy" id="3133966"/>
    <lineage>
        <taxon>Bacteria</taxon>
        <taxon>Pseudomonadati</taxon>
        <taxon>Bacteroidota</taxon>
        <taxon>Chitinophagia</taxon>
        <taxon>Chitinophagales</taxon>
        <taxon>Chitinophagaceae</taxon>
        <taxon>Chitinophaga</taxon>
    </lineage>
</organism>
<name>A0ABZ2YN94_9BACT</name>
<dbReference type="SMART" id="SM00860">
    <property type="entry name" value="SMI1_KNR4"/>
    <property type="match status" value="1"/>
</dbReference>
<dbReference type="SUPFAM" id="SSF160631">
    <property type="entry name" value="SMI1/KNR4-like"/>
    <property type="match status" value="1"/>
</dbReference>
<dbReference type="InterPro" id="IPR037883">
    <property type="entry name" value="Knr4/Smi1-like_sf"/>
</dbReference>
<evidence type="ECO:0000313" key="2">
    <source>
        <dbReference type="EMBL" id="WZN40930.1"/>
    </source>
</evidence>
<protein>
    <submittedName>
        <fullName evidence="2">SMI1/KNR4 family protein</fullName>
    </submittedName>
</protein>
<keyword evidence="3" id="KW-1185">Reference proteome</keyword>
<evidence type="ECO:0000313" key="3">
    <source>
        <dbReference type="Proteomes" id="UP001485459"/>
    </source>
</evidence>
<dbReference type="EMBL" id="CP149822">
    <property type="protein sequence ID" value="WZN40930.1"/>
    <property type="molecule type" value="Genomic_DNA"/>
</dbReference>
<dbReference type="InterPro" id="IPR018958">
    <property type="entry name" value="Knr4/Smi1-like_dom"/>
</dbReference>
<gene>
    <name evidence="2" type="ORF">WJU16_23485</name>
</gene>